<reference evidence="2" key="1">
    <citation type="submission" date="2017-01" db="EMBL/GenBank/DDBJ databases">
        <authorList>
            <person name="Assis F.L."/>
            <person name="Abrahao J.S."/>
            <person name="Silva L."/>
            <person name="Khalil J.B."/>
            <person name="Rodrigues R."/>
            <person name="Silva L.S."/>
            <person name="Arantes T."/>
            <person name="Boratto P."/>
            <person name="Andrade M."/>
            <person name="Kroon E.G."/>
            <person name="Ribeiro B."/>
            <person name="Bergier I."/>
            <person name="Seligmann H."/>
            <person name="Ghigo E."/>
            <person name="Colson P."/>
            <person name="Levasseur A."/>
            <person name="Raoult D."/>
            <person name="Scola B.L."/>
        </authorList>
    </citation>
    <scope>NUCLEOTIDE SEQUENCE</scope>
    <source>
        <strain evidence="2">Soda lake</strain>
    </source>
</reference>
<dbReference type="Pfam" id="PF01370">
    <property type="entry name" value="Epimerase"/>
    <property type="match status" value="1"/>
</dbReference>
<dbReference type="Gene3D" id="3.90.25.10">
    <property type="entry name" value="UDP-galactose 4-epimerase, domain 1"/>
    <property type="match status" value="1"/>
</dbReference>
<dbReference type="InterPro" id="IPR036291">
    <property type="entry name" value="NAD(P)-bd_dom_sf"/>
</dbReference>
<dbReference type="SUPFAM" id="SSF51735">
    <property type="entry name" value="NAD(P)-binding Rossmann-fold domains"/>
    <property type="match status" value="1"/>
</dbReference>
<evidence type="ECO:0000259" key="1">
    <source>
        <dbReference type="Pfam" id="PF01370"/>
    </source>
</evidence>
<dbReference type="Gene3D" id="3.40.50.720">
    <property type="entry name" value="NAD(P)-binding Rossmann-like Domain"/>
    <property type="match status" value="1"/>
</dbReference>
<proteinExistence type="predicted"/>
<dbReference type="PRINTS" id="PR01713">
    <property type="entry name" value="NUCEPIMERASE"/>
</dbReference>
<protein>
    <submittedName>
        <fullName evidence="2">NAD-dependent epimerase/dehydratase</fullName>
    </submittedName>
</protein>
<dbReference type="KEGG" id="vg:80518590"/>
<dbReference type="GeneID" id="80518590"/>
<dbReference type="CDD" id="cd05256">
    <property type="entry name" value="UDP_AE_SDR_e"/>
    <property type="match status" value="1"/>
</dbReference>
<organism evidence="2">
    <name type="scientific">Tupanvirus soda lake</name>
    <dbReference type="NCBI Taxonomy" id="2126985"/>
    <lineage>
        <taxon>Viruses</taxon>
        <taxon>Varidnaviria</taxon>
        <taxon>Bamfordvirae</taxon>
        <taxon>Nucleocytoviricota</taxon>
        <taxon>Megaviricetes</taxon>
        <taxon>Imitervirales</taxon>
        <taxon>Mimiviridae</taxon>
        <taxon>Megamimivirinae</taxon>
        <taxon>Tupanvirus</taxon>
        <taxon>Tupanvirus salinum</taxon>
    </lineage>
</organism>
<dbReference type="InterPro" id="IPR001509">
    <property type="entry name" value="Epimerase_deHydtase"/>
</dbReference>
<evidence type="ECO:0000313" key="2">
    <source>
        <dbReference type="EMBL" id="QKU35170.1"/>
    </source>
</evidence>
<accession>A0A6N1NMC5</accession>
<sequence length="320" mass="35765">MELKNLSVLVTGGAGFIGSHIVEYLLNNGVKYVRILDNLSTGFKNNIEPFLDKFNNVEFMWGDIRNLETCRKACKDMSVVCHQAALGSVPRSIDNPLDSHDVNVNGFINILLACKENDIKRIVYASSSSVYGTNDKPIKIEHENGDPLSPYAVTKYVDELYANIFTRVYGMECIGLRYFNVFGPRQNPDGVYAAVIPKFIKMIVNNQQPTINGDGTYSRDFTYIENVVNANILALMTSNSVCYGQAFNVGTNSTISVNELFEMIKKLVDNKLCEPVYGPVRKGDVPYSNASINKISELLGYQPKIYFEDGLKMTVSYFAK</sequence>
<dbReference type="PANTHER" id="PTHR43245">
    <property type="entry name" value="BIFUNCTIONAL POLYMYXIN RESISTANCE PROTEIN ARNA"/>
    <property type="match status" value="1"/>
</dbReference>
<name>A0A6N1NMC5_9VIRU</name>
<feature type="domain" description="NAD-dependent epimerase/dehydratase" evidence="1">
    <location>
        <begin position="8"/>
        <end position="250"/>
    </location>
</feature>
<dbReference type="PANTHER" id="PTHR43245:SF13">
    <property type="entry name" value="UDP-D-APIOSE_UDP-D-XYLOSE SYNTHASE 2"/>
    <property type="match status" value="1"/>
</dbReference>
<dbReference type="EMBL" id="KY523104">
    <property type="protein sequence ID" value="QKU35170.1"/>
    <property type="molecule type" value="Genomic_DNA"/>
</dbReference>
<dbReference type="InterPro" id="IPR050177">
    <property type="entry name" value="Lipid_A_modif_metabolic_enz"/>
</dbReference>
<dbReference type="RefSeq" id="YP_010781826.1">
    <property type="nucleotide sequence ID" value="NC_075039.1"/>
</dbReference>
<reference evidence="2" key="2">
    <citation type="journal article" date="2018" name="Nat. Commun.">
        <title>Tailed giant Tupanvirus possesses the most complete translational apparatus of the known virosphere.</title>
        <authorList>
            <person name="Abrahao J."/>
            <person name="Silva L."/>
            <person name="Silva L.S."/>
            <person name="Khalil J.Y.B."/>
            <person name="Rodrigues R."/>
            <person name="Arantes T."/>
            <person name="Assis F."/>
            <person name="Boratto P."/>
            <person name="Andrade M."/>
            <person name="Kroon E.G."/>
            <person name="Ribeiro B."/>
            <person name="Bergier I."/>
            <person name="Seligmann H."/>
            <person name="Ghigo E."/>
            <person name="Colson P."/>
            <person name="Levasseur A."/>
            <person name="Kroemer G."/>
            <person name="Raoult D."/>
            <person name="La Scola B."/>
        </authorList>
    </citation>
    <scope>NUCLEOTIDE SEQUENCE [LARGE SCALE GENOMIC DNA]</scope>
    <source>
        <strain evidence="2">Soda lake</strain>
    </source>
</reference>